<dbReference type="Proteomes" id="UP000077469">
    <property type="component" value="Chromosome"/>
</dbReference>
<dbReference type="EMBL" id="CP007141">
    <property type="protein sequence ID" value="AJC74730.1"/>
    <property type="molecule type" value="Genomic_DNA"/>
</dbReference>
<dbReference type="InterPro" id="IPR037171">
    <property type="entry name" value="NagB/RpiA_transferase-like"/>
</dbReference>
<accession>A0A0X1KTV2</accession>
<dbReference type="PATRIC" id="fig|1123384.7.peg.981"/>
<name>A0A0X1KTV2_9THEM</name>
<keyword evidence="2" id="KW-1185">Reference proteome</keyword>
<evidence type="ECO:0000313" key="2">
    <source>
        <dbReference type="Proteomes" id="UP000077469"/>
    </source>
</evidence>
<dbReference type="OrthoDB" id="9791139at2"/>
<gene>
    <name evidence="1" type="ORF">AJ81_04970</name>
</gene>
<dbReference type="SUPFAM" id="SSF100950">
    <property type="entry name" value="NagB/RpiA/CoA transferase-like"/>
    <property type="match status" value="1"/>
</dbReference>
<dbReference type="PANTHER" id="PTHR42892:SF1">
    <property type="entry name" value="GLUCOSAMINE-6-PHOSPHATE ISOMERASE"/>
    <property type="match status" value="1"/>
</dbReference>
<sequence>MPTHAITLTVPAILSAEKILCIVPRERKKEIVLRTLEGPITAERPASFLRRHRDVHLFLDAESASLLPG</sequence>
<dbReference type="PaxDb" id="1123384-AJ81_04970"/>
<dbReference type="KEGG" id="phy:AJ81_04970"/>
<dbReference type="Gene3D" id="3.40.50.1360">
    <property type="match status" value="1"/>
</dbReference>
<dbReference type="RefSeq" id="WP_031504940.1">
    <property type="nucleotide sequence ID" value="NC_022795.1"/>
</dbReference>
<dbReference type="STRING" id="1123384.AJ81_04970"/>
<organism evidence="1 2">
    <name type="scientific">Pseudothermotoga hypogea DSM 11164 = NBRC 106472</name>
    <dbReference type="NCBI Taxonomy" id="1123384"/>
    <lineage>
        <taxon>Bacteria</taxon>
        <taxon>Thermotogati</taxon>
        <taxon>Thermotogota</taxon>
        <taxon>Thermotogae</taxon>
        <taxon>Thermotogales</taxon>
        <taxon>Thermotogaceae</taxon>
        <taxon>Pseudothermotoga</taxon>
    </lineage>
</organism>
<dbReference type="PANTHER" id="PTHR42892">
    <property type="entry name" value="GLUCOSAMINE-6-PHOSPHATE DEAMINASE-LIKE PROTEIN BT_0258-RELATED"/>
    <property type="match status" value="1"/>
</dbReference>
<reference evidence="1 2" key="1">
    <citation type="submission" date="2014-01" db="EMBL/GenBank/DDBJ databases">
        <title>Genome sequencing of Thermotog hypogea.</title>
        <authorList>
            <person name="Zhang X."/>
            <person name="Alvare G."/>
            <person name="Fristensky B."/>
            <person name="Chen L."/>
            <person name="Suen T."/>
            <person name="Chen Q."/>
            <person name="Ma K."/>
        </authorList>
    </citation>
    <scope>NUCLEOTIDE SEQUENCE [LARGE SCALE GENOMIC DNA]</scope>
    <source>
        <strain evidence="1 2">DSM 11164</strain>
    </source>
</reference>
<dbReference type="InterPro" id="IPR052960">
    <property type="entry name" value="GlcN6P_deaminase-like"/>
</dbReference>
<evidence type="ECO:0000313" key="1">
    <source>
        <dbReference type="EMBL" id="AJC74730.1"/>
    </source>
</evidence>
<dbReference type="AlphaFoldDB" id="A0A0X1KTV2"/>
<proteinExistence type="predicted"/>
<protein>
    <submittedName>
        <fullName evidence="1">Uncharacterized protein</fullName>
    </submittedName>
</protein>